<protein>
    <submittedName>
        <fullName evidence="1">Uncharacterized protein</fullName>
    </submittedName>
</protein>
<reference evidence="2" key="2">
    <citation type="journal article" date="2017" name="Nat. Plants">
        <title>The Aegilops tauschii genome reveals multiple impacts of transposons.</title>
        <authorList>
            <person name="Zhao G."/>
            <person name="Zou C."/>
            <person name="Li K."/>
            <person name="Wang K."/>
            <person name="Li T."/>
            <person name="Gao L."/>
            <person name="Zhang X."/>
            <person name="Wang H."/>
            <person name="Yang Z."/>
            <person name="Liu X."/>
            <person name="Jiang W."/>
            <person name="Mao L."/>
            <person name="Kong X."/>
            <person name="Jiao Y."/>
            <person name="Jia J."/>
        </authorList>
    </citation>
    <scope>NUCLEOTIDE SEQUENCE [LARGE SCALE GENOMIC DNA]</scope>
    <source>
        <strain evidence="2">cv. AL8/78</strain>
    </source>
</reference>
<sequence>MKNIRVVRHAESWDVSPLEAIGQLFISVPKQTGS</sequence>
<dbReference type="AlphaFoldDB" id="A0A452ZEZ1"/>
<dbReference type="Proteomes" id="UP000015105">
    <property type="component" value="Chromosome 1D"/>
</dbReference>
<reference evidence="2" key="1">
    <citation type="journal article" date="2014" name="Science">
        <title>Ancient hybridizations among the ancestral genomes of bread wheat.</title>
        <authorList>
            <consortium name="International Wheat Genome Sequencing Consortium,"/>
            <person name="Marcussen T."/>
            <person name="Sandve S.R."/>
            <person name="Heier L."/>
            <person name="Spannagl M."/>
            <person name="Pfeifer M."/>
            <person name="Jakobsen K.S."/>
            <person name="Wulff B.B."/>
            <person name="Steuernagel B."/>
            <person name="Mayer K.F."/>
            <person name="Olsen O.A."/>
        </authorList>
    </citation>
    <scope>NUCLEOTIDE SEQUENCE [LARGE SCALE GENOMIC DNA]</scope>
    <source>
        <strain evidence="2">cv. AL8/78</strain>
    </source>
</reference>
<reference evidence="1" key="4">
    <citation type="submission" date="2019-03" db="UniProtKB">
        <authorList>
            <consortium name="EnsemblPlants"/>
        </authorList>
    </citation>
    <scope>IDENTIFICATION</scope>
</reference>
<dbReference type="EnsemblPlants" id="AET1Gv20739300.4">
    <property type="protein sequence ID" value="AET1Gv20739300.4"/>
    <property type="gene ID" value="AET1Gv20739300"/>
</dbReference>
<name>A0A452ZEZ1_AEGTS</name>
<dbReference type="Gramene" id="AET1Gv20739300.4">
    <property type="protein sequence ID" value="AET1Gv20739300.4"/>
    <property type="gene ID" value="AET1Gv20739300"/>
</dbReference>
<evidence type="ECO:0000313" key="1">
    <source>
        <dbReference type="EnsemblPlants" id="AET1Gv20739300.4"/>
    </source>
</evidence>
<proteinExistence type="predicted"/>
<keyword evidence="2" id="KW-1185">Reference proteome</keyword>
<organism evidence="1 2">
    <name type="scientific">Aegilops tauschii subsp. strangulata</name>
    <name type="common">Goatgrass</name>
    <dbReference type="NCBI Taxonomy" id="200361"/>
    <lineage>
        <taxon>Eukaryota</taxon>
        <taxon>Viridiplantae</taxon>
        <taxon>Streptophyta</taxon>
        <taxon>Embryophyta</taxon>
        <taxon>Tracheophyta</taxon>
        <taxon>Spermatophyta</taxon>
        <taxon>Magnoliopsida</taxon>
        <taxon>Liliopsida</taxon>
        <taxon>Poales</taxon>
        <taxon>Poaceae</taxon>
        <taxon>BOP clade</taxon>
        <taxon>Pooideae</taxon>
        <taxon>Triticodae</taxon>
        <taxon>Triticeae</taxon>
        <taxon>Triticinae</taxon>
        <taxon>Aegilops</taxon>
    </lineage>
</organism>
<accession>A0A452ZEZ1</accession>
<evidence type="ECO:0000313" key="2">
    <source>
        <dbReference type="Proteomes" id="UP000015105"/>
    </source>
</evidence>
<reference evidence="1" key="5">
    <citation type="journal article" date="2021" name="G3 (Bethesda)">
        <title>Aegilops tauschii genome assembly Aet v5.0 features greater sequence contiguity and improved annotation.</title>
        <authorList>
            <person name="Wang L."/>
            <person name="Zhu T."/>
            <person name="Rodriguez J.C."/>
            <person name="Deal K.R."/>
            <person name="Dubcovsky J."/>
            <person name="McGuire P.E."/>
            <person name="Lux T."/>
            <person name="Spannagl M."/>
            <person name="Mayer K.F.X."/>
            <person name="Baldrich P."/>
            <person name="Meyers B.C."/>
            <person name="Huo N."/>
            <person name="Gu Y.Q."/>
            <person name="Zhou H."/>
            <person name="Devos K.M."/>
            <person name="Bennetzen J.L."/>
            <person name="Unver T."/>
            <person name="Budak H."/>
            <person name="Gulick P.J."/>
            <person name="Galiba G."/>
            <person name="Kalapos B."/>
            <person name="Nelson D.R."/>
            <person name="Li P."/>
            <person name="You F.M."/>
            <person name="Luo M.C."/>
            <person name="Dvorak J."/>
        </authorList>
    </citation>
    <scope>NUCLEOTIDE SEQUENCE [LARGE SCALE GENOMIC DNA]</scope>
    <source>
        <strain evidence="1">cv. AL8/78</strain>
    </source>
</reference>
<reference evidence="1" key="3">
    <citation type="journal article" date="2017" name="Nature">
        <title>Genome sequence of the progenitor of the wheat D genome Aegilops tauschii.</title>
        <authorList>
            <person name="Luo M.C."/>
            <person name="Gu Y.Q."/>
            <person name="Puiu D."/>
            <person name="Wang H."/>
            <person name="Twardziok S.O."/>
            <person name="Deal K.R."/>
            <person name="Huo N."/>
            <person name="Zhu T."/>
            <person name="Wang L."/>
            <person name="Wang Y."/>
            <person name="McGuire P.E."/>
            <person name="Liu S."/>
            <person name="Long H."/>
            <person name="Ramasamy R.K."/>
            <person name="Rodriguez J.C."/>
            <person name="Van S.L."/>
            <person name="Yuan L."/>
            <person name="Wang Z."/>
            <person name="Xia Z."/>
            <person name="Xiao L."/>
            <person name="Anderson O.D."/>
            <person name="Ouyang S."/>
            <person name="Liang Y."/>
            <person name="Zimin A.V."/>
            <person name="Pertea G."/>
            <person name="Qi P."/>
            <person name="Bennetzen J.L."/>
            <person name="Dai X."/>
            <person name="Dawson M.W."/>
            <person name="Muller H.G."/>
            <person name="Kugler K."/>
            <person name="Rivarola-Duarte L."/>
            <person name="Spannagl M."/>
            <person name="Mayer K.F.X."/>
            <person name="Lu F.H."/>
            <person name="Bevan M.W."/>
            <person name="Leroy P."/>
            <person name="Li P."/>
            <person name="You F.M."/>
            <person name="Sun Q."/>
            <person name="Liu Z."/>
            <person name="Lyons E."/>
            <person name="Wicker T."/>
            <person name="Salzberg S.L."/>
            <person name="Devos K.M."/>
            <person name="Dvorak J."/>
        </authorList>
    </citation>
    <scope>NUCLEOTIDE SEQUENCE [LARGE SCALE GENOMIC DNA]</scope>
    <source>
        <strain evidence="1">cv. AL8/78</strain>
    </source>
</reference>